<evidence type="ECO:0008006" key="3">
    <source>
        <dbReference type="Google" id="ProtNLM"/>
    </source>
</evidence>
<dbReference type="AlphaFoldDB" id="A0A5C4V264"/>
<evidence type="ECO:0000313" key="2">
    <source>
        <dbReference type="Proteomes" id="UP000311713"/>
    </source>
</evidence>
<comment type="caution">
    <text evidence="1">The sequence shown here is derived from an EMBL/GenBank/DDBJ whole genome shotgun (WGS) entry which is preliminary data.</text>
</comment>
<protein>
    <recommendedName>
        <fullName evidence="3">Tetratricopeptide repeat protein</fullName>
    </recommendedName>
</protein>
<dbReference type="OrthoDB" id="3907951at2"/>
<reference evidence="1 2" key="1">
    <citation type="submission" date="2019-06" db="EMBL/GenBank/DDBJ databases">
        <title>Draft genome of Streptomyces sedi sp. JCM16909.</title>
        <authorList>
            <person name="Klykleung N."/>
            <person name="Tanasupawat S."/>
            <person name="Kudo T."/>
            <person name="Yuki M."/>
            <person name="Ohkuma M."/>
        </authorList>
    </citation>
    <scope>NUCLEOTIDE SEQUENCE [LARGE SCALE GENOMIC DNA]</scope>
    <source>
        <strain evidence="1 2">JCM 16909</strain>
    </source>
</reference>
<name>A0A5C4V264_9ACTN</name>
<proteinExistence type="predicted"/>
<keyword evidence="2" id="KW-1185">Reference proteome</keyword>
<dbReference type="RefSeq" id="WP_139645052.1">
    <property type="nucleotide sequence ID" value="NZ_BAAAZS010000153.1"/>
</dbReference>
<dbReference type="Proteomes" id="UP000311713">
    <property type="component" value="Unassembled WGS sequence"/>
</dbReference>
<accession>A0A5C4V264</accession>
<organism evidence="1 2">
    <name type="scientific">Streptomyces sedi</name>
    <dbReference type="NCBI Taxonomy" id="555059"/>
    <lineage>
        <taxon>Bacteria</taxon>
        <taxon>Bacillati</taxon>
        <taxon>Actinomycetota</taxon>
        <taxon>Actinomycetes</taxon>
        <taxon>Kitasatosporales</taxon>
        <taxon>Streptomycetaceae</taxon>
        <taxon>Streptomyces</taxon>
    </lineage>
</organism>
<evidence type="ECO:0000313" key="1">
    <source>
        <dbReference type="EMBL" id="TNM29857.1"/>
    </source>
</evidence>
<gene>
    <name evidence="1" type="ORF">FH715_14060</name>
</gene>
<dbReference type="EMBL" id="VDGT01000009">
    <property type="protein sequence ID" value="TNM29857.1"/>
    <property type="molecule type" value="Genomic_DNA"/>
</dbReference>
<sequence>MTRLFRVHVVRAGDDKTPTRIRVLLVHHEPWWDEDPLPKGPGFFVQVLREAADGENGRPRGPLGDEFTVEQSLDTEWIEAHAHRYVARVERVEARHHPVDEALGAWYRENHDALERLAHVSTFNRRYRADRELPLEERLVRAEYDVWVTAPRWTRTLRAGDRWGTGAWGPLTTAGDASLRRAFILREDGRPDAVAAFERALALGDAETRVHARLALDDLRSGRGETASTDVPARECEARLELALRLHAEGEEEEARAAFALAVRTDSQVIGEARRRAELESPAEHGYRLARCGELSRAAAHLRLAYGDDPAVVSFALAVYEGEVERALGTDFGGDLALRHGYEIAAELAFLQARASDAETARRLMEFAQGAAGALGGAGDALGYALTTGAAQPIALASEFATRLAHECVSPADDQPMHSLVEATRRHLPDVAALGCRLQAECHEEYAQFEEAAHWRDRLADLHS</sequence>